<feature type="compositionally biased region" description="Basic and acidic residues" evidence="1">
    <location>
        <begin position="34"/>
        <end position="45"/>
    </location>
</feature>
<feature type="region of interest" description="Disordered" evidence="1">
    <location>
        <begin position="1"/>
        <end position="50"/>
    </location>
</feature>
<dbReference type="EMBL" id="CP009285">
    <property type="protein sequence ID" value="AIQ60912.1"/>
    <property type="molecule type" value="Genomic_DNA"/>
</dbReference>
<gene>
    <name evidence="2" type="ORF">PBOR_31275</name>
</gene>
<dbReference type="AlphaFoldDB" id="A0A089LJ95"/>
<evidence type="ECO:0000313" key="3">
    <source>
        <dbReference type="Proteomes" id="UP000029518"/>
    </source>
</evidence>
<keyword evidence="3" id="KW-1185">Reference proteome</keyword>
<reference evidence="2" key="1">
    <citation type="submission" date="2014-08" db="EMBL/GenBank/DDBJ databases">
        <title>Comparative genomics of the Paenibacillus odorifer group.</title>
        <authorList>
            <person name="den Bakker H.C."/>
            <person name="Tsai Y.-C.Y.-C."/>
            <person name="Martin N."/>
            <person name="Korlach J."/>
            <person name="Wiedmann M."/>
        </authorList>
    </citation>
    <scope>NUCLEOTIDE SEQUENCE [LARGE SCALE GENOMIC DNA]</scope>
    <source>
        <strain evidence="2">DSM 13188</strain>
    </source>
</reference>
<sequence length="240" mass="25572">MIPAGAQHSGKYSAGNSPCRSGGIPGAGPIQIKDSPEMPYDRNTDSPDTPVSLFRDDNMDAWLFPVISSRLRGMLGTDGRSYSSAGVLSIPVSLPGQLFAAEELLGGDSALEADISWHPAGSGFELKLFSNDPAKLARLLTELTGILQRDSARRVRVYTSLQPGPLLRRHLAAGQQDAIAVIDAASRWSSIGLAERLLSRYPDAGLSLRAERSYCIISGTSAQLASVLPGLTRLADQQQL</sequence>
<dbReference type="Proteomes" id="UP000029518">
    <property type="component" value="Chromosome"/>
</dbReference>
<evidence type="ECO:0000313" key="2">
    <source>
        <dbReference type="EMBL" id="AIQ60912.1"/>
    </source>
</evidence>
<dbReference type="KEGG" id="pbd:PBOR_31275"/>
<organism evidence="2 3">
    <name type="scientific">Paenibacillus borealis</name>
    <dbReference type="NCBI Taxonomy" id="160799"/>
    <lineage>
        <taxon>Bacteria</taxon>
        <taxon>Bacillati</taxon>
        <taxon>Bacillota</taxon>
        <taxon>Bacilli</taxon>
        <taxon>Bacillales</taxon>
        <taxon>Paenibacillaceae</taxon>
        <taxon>Paenibacillus</taxon>
    </lineage>
</organism>
<proteinExistence type="predicted"/>
<evidence type="ECO:0000256" key="1">
    <source>
        <dbReference type="SAM" id="MobiDB-lite"/>
    </source>
</evidence>
<accession>A0A089LJ95</accession>
<dbReference type="HOGENOM" id="CLU_078772_0_0_9"/>
<protein>
    <submittedName>
        <fullName evidence="2">Uncharacterized protein</fullName>
    </submittedName>
</protein>
<dbReference type="OrthoDB" id="2988087at2"/>
<dbReference type="RefSeq" id="WP_042217584.1">
    <property type="nucleotide sequence ID" value="NZ_CP009285.1"/>
</dbReference>
<name>A0A089LJ95_PAEBO</name>